<keyword evidence="5 6" id="KW-0472">Membrane</keyword>
<sequence length="454" mass="47953">MTGPAVPPRANPMPHDRQSDSGLKRVLGNLAHLLGGKAAAGLMSLVYLVIVARTLGARDYGELVLVNGYAIFIGSLVAFSGFHGVVRYGALAMEAGDPVRLARIVRFMALVEGVFGLLALAIAVIAIPFVGPRLGWSPEAMRIAIPYSLAVFGGVRATPQGLLQIAGRFDLVGLHQAVSPSIRLIGTLIVWATGGGLDAFLIVWLLSSIAEGGAMWLLGLVAWRKLASGQRLIGPWRGLMRDGQGFGRFILVTNFDITLRELAPNLAPLTIGWMLGPVAAGLFSLTQRATALLQQPAILLSQASYAVLADLVAKRKLVQLRSTVWRSAALAGTIASPIVLAFWLAGDRLLPLVGGKTFQGGVAIVTLVAGARLAALIASPITAGLTALGRPQRSMMVTLATNLALYPLLPVLIWWLGLHGAGLHALIQNVIATAMLILFFARDARDPATPRRTA</sequence>
<dbReference type="PANTHER" id="PTHR30250">
    <property type="entry name" value="PST FAMILY PREDICTED COLANIC ACID TRANSPORTER"/>
    <property type="match status" value="1"/>
</dbReference>
<dbReference type="Pfam" id="PF13440">
    <property type="entry name" value="Polysacc_synt_3"/>
    <property type="match status" value="1"/>
</dbReference>
<dbReference type="RefSeq" id="WP_270076156.1">
    <property type="nucleotide sequence ID" value="NZ_CP115174.1"/>
</dbReference>
<feature type="transmembrane region" description="Helical" evidence="6">
    <location>
        <begin position="395"/>
        <end position="416"/>
    </location>
</feature>
<proteinExistence type="predicted"/>
<feature type="transmembrane region" description="Helical" evidence="6">
    <location>
        <begin position="422"/>
        <end position="441"/>
    </location>
</feature>
<evidence type="ECO:0000256" key="5">
    <source>
        <dbReference type="ARBA" id="ARBA00023136"/>
    </source>
</evidence>
<accession>A0ABY7NIZ3</accession>
<feature type="transmembrane region" description="Helical" evidence="6">
    <location>
        <begin position="324"/>
        <end position="346"/>
    </location>
</feature>
<dbReference type="Proteomes" id="UP001210865">
    <property type="component" value="Chromosome"/>
</dbReference>
<reference evidence="7 8" key="1">
    <citation type="submission" date="2022-12" db="EMBL/GenBank/DDBJ databases">
        <title>Sphingomonas abieness sp. nov., an endophytic bacterium isolated from Abies koreana.</title>
        <authorList>
            <person name="Jiang L."/>
            <person name="Lee J."/>
        </authorList>
    </citation>
    <scope>NUCLEOTIDE SEQUENCE [LARGE SCALE GENOMIC DNA]</scope>
    <source>
        <strain evidence="8">PAMB 00755</strain>
    </source>
</reference>
<evidence type="ECO:0000313" key="8">
    <source>
        <dbReference type="Proteomes" id="UP001210865"/>
    </source>
</evidence>
<comment type="subcellular location">
    <subcellularLocation>
        <location evidence="1">Cell membrane</location>
        <topology evidence="1">Multi-pass membrane protein</topology>
    </subcellularLocation>
</comment>
<name>A0ABY7NIZ3_9SPHN</name>
<gene>
    <name evidence="7" type="ORF">PBT88_15145</name>
</gene>
<keyword evidence="2" id="KW-1003">Cell membrane</keyword>
<dbReference type="EMBL" id="CP115174">
    <property type="protein sequence ID" value="WBO21507.1"/>
    <property type="molecule type" value="Genomic_DNA"/>
</dbReference>
<keyword evidence="3 6" id="KW-0812">Transmembrane</keyword>
<dbReference type="InterPro" id="IPR050833">
    <property type="entry name" value="Poly_Biosynth_Transport"/>
</dbReference>
<feature type="transmembrane region" description="Helical" evidence="6">
    <location>
        <begin position="358"/>
        <end position="383"/>
    </location>
</feature>
<organism evidence="7 8">
    <name type="scientific">Sphingomonas abietis</name>
    <dbReference type="NCBI Taxonomy" id="3012344"/>
    <lineage>
        <taxon>Bacteria</taxon>
        <taxon>Pseudomonadati</taxon>
        <taxon>Pseudomonadota</taxon>
        <taxon>Alphaproteobacteria</taxon>
        <taxon>Sphingomonadales</taxon>
        <taxon>Sphingomonadaceae</taxon>
        <taxon>Sphingomonas</taxon>
    </lineage>
</organism>
<evidence type="ECO:0000256" key="6">
    <source>
        <dbReference type="SAM" id="Phobius"/>
    </source>
</evidence>
<keyword evidence="4 6" id="KW-1133">Transmembrane helix</keyword>
<evidence type="ECO:0000256" key="4">
    <source>
        <dbReference type="ARBA" id="ARBA00022989"/>
    </source>
</evidence>
<evidence type="ECO:0000256" key="3">
    <source>
        <dbReference type="ARBA" id="ARBA00022692"/>
    </source>
</evidence>
<feature type="transmembrane region" description="Helical" evidence="6">
    <location>
        <begin position="30"/>
        <end position="52"/>
    </location>
</feature>
<evidence type="ECO:0000313" key="7">
    <source>
        <dbReference type="EMBL" id="WBO21507.1"/>
    </source>
</evidence>
<feature type="transmembrane region" description="Helical" evidence="6">
    <location>
        <begin position="199"/>
        <end position="223"/>
    </location>
</feature>
<dbReference type="PANTHER" id="PTHR30250:SF31">
    <property type="entry name" value="INNER MEMBRANE PROTEIN YGHQ"/>
    <property type="match status" value="1"/>
</dbReference>
<feature type="transmembrane region" description="Helical" evidence="6">
    <location>
        <begin position="64"/>
        <end position="86"/>
    </location>
</feature>
<evidence type="ECO:0000256" key="2">
    <source>
        <dbReference type="ARBA" id="ARBA00022475"/>
    </source>
</evidence>
<evidence type="ECO:0000256" key="1">
    <source>
        <dbReference type="ARBA" id="ARBA00004651"/>
    </source>
</evidence>
<keyword evidence="8" id="KW-1185">Reference proteome</keyword>
<feature type="transmembrane region" description="Helical" evidence="6">
    <location>
        <begin position="107"/>
        <end position="131"/>
    </location>
</feature>
<protein>
    <submittedName>
        <fullName evidence="7">Lipopolysaccharide biosynthesis protein</fullName>
    </submittedName>
</protein>